<dbReference type="Proteomes" id="UP000838763">
    <property type="component" value="Unassembled WGS sequence"/>
</dbReference>
<evidence type="ECO:0000313" key="3">
    <source>
        <dbReference type="Proteomes" id="UP000838763"/>
    </source>
</evidence>
<dbReference type="OrthoDB" id="2993351at2759"/>
<organism evidence="2 3">
    <name type="scientific">Parascedosporium putredinis</name>
    <dbReference type="NCBI Taxonomy" id="1442378"/>
    <lineage>
        <taxon>Eukaryota</taxon>
        <taxon>Fungi</taxon>
        <taxon>Dikarya</taxon>
        <taxon>Ascomycota</taxon>
        <taxon>Pezizomycotina</taxon>
        <taxon>Sordariomycetes</taxon>
        <taxon>Hypocreomycetidae</taxon>
        <taxon>Microascales</taxon>
        <taxon>Microascaceae</taxon>
        <taxon>Parascedosporium</taxon>
    </lineage>
</organism>
<protein>
    <submittedName>
        <fullName evidence="2">Uncharacterized protein</fullName>
    </submittedName>
</protein>
<evidence type="ECO:0000313" key="2">
    <source>
        <dbReference type="EMBL" id="CAI4213398.1"/>
    </source>
</evidence>
<gene>
    <name evidence="2" type="ORF">PPNO1_LOCUS3144</name>
</gene>
<sequence>MSFWSRWFRIGTNEDVALARLLPSVPKPVGYLKTRQIVRFFPEVMRDPDFQDAAIDDPDNTYCLLELFLGRDAANNPKVRRVGNRPLGLKEIHGEIGVEGSVRLAETMGLTLAVLHWGLLLDGHDIRFAIGARLFPTHRAVYLTRLSKMRKIRPGIQDIRSCLVPAFNANRSFPRPSLTGFAGKMWRVFRKVYLDVSLYIIHHDKKQQLIFERRTRWVLPIAFIRHLDFTIYPQPKGSDPGVAMPSGPYLPGPYDAWRERKDTLMDKAVKETDAQADEAPAPEEVVPRRWGARWRCGANGQGDAPDDMDFILPKPSLGPAPPSPGKVDKGKGKEVVKNDQPQGLDDSCMGNAVLSAILDGPKIGPLGEDGRLAFVDI</sequence>
<dbReference type="AlphaFoldDB" id="A0A9P1GYW2"/>
<comment type="caution">
    <text evidence="2">The sequence shown here is derived from an EMBL/GenBank/DDBJ whole genome shotgun (WGS) entry which is preliminary data.</text>
</comment>
<evidence type="ECO:0000256" key="1">
    <source>
        <dbReference type="SAM" id="MobiDB-lite"/>
    </source>
</evidence>
<feature type="region of interest" description="Disordered" evidence="1">
    <location>
        <begin position="315"/>
        <end position="344"/>
    </location>
</feature>
<reference evidence="2" key="1">
    <citation type="submission" date="2022-11" db="EMBL/GenBank/DDBJ databases">
        <authorList>
            <person name="Scott C."/>
            <person name="Bruce N."/>
        </authorList>
    </citation>
    <scope>NUCLEOTIDE SEQUENCE</scope>
</reference>
<accession>A0A9P1GYW2</accession>
<proteinExistence type="predicted"/>
<keyword evidence="3" id="KW-1185">Reference proteome</keyword>
<name>A0A9P1GYW2_9PEZI</name>
<dbReference type="EMBL" id="CALLCH030000008">
    <property type="protein sequence ID" value="CAI4213398.1"/>
    <property type="molecule type" value="Genomic_DNA"/>
</dbReference>
<feature type="compositionally biased region" description="Basic and acidic residues" evidence="1">
    <location>
        <begin position="326"/>
        <end position="337"/>
    </location>
</feature>